<dbReference type="OrthoDB" id="20900at2759"/>
<keyword evidence="8" id="KW-1185">Reference proteome</keyword>
<dbReference type="InterPro" id="IPR012583">
    <property type="entry name" value="RIX1_N"/>
</dbReference>
<dbReference type="Proteomes" id="UP001150569">
    <property type="component" value="Unassembled WGS sequence"/>
</dbReference>
<dbReference type="AlphaFoldDB" id="A0A9W8DWX5"/>
<evidence type="ECO:0000259" key="6">
    <source>
        <dbReference type="Pfam" id="PF08167"/>
    </source>
</evidence>
<evidence type="ECO:0000256" key="5">
    <source>
        <dbReference type="SAM" id="MobiDB-lite"/>
    </source>
</evidence>
<organism evidence="7 8">
    <name type="scientific">Tieghemiomyces parasiticus</name>
    <dbReference type="NCBI Taxonomy" id="78921"/>
    <lineage>
        <taxon>Eukaryota</taxon>
        <taxon>Fungi</taxon>
        <taxon>Fungi incertae sedis</taxon>
        <taxon>Zoopagomycota</taxon>
        <taxon>Kickxellomycotina</taxon>
        <taxon>Dimargaritomycetes</taxon>
        <taxon>Dimargaritales</taxon>
        <taxon>Dimargaritaceae</taxon>
        <taxon>Tieghemiomyces</taxon>
    </lineage>
</organism>
<dbReference type="InterPro" id="IPR011989">
    <property type="entry name" value="ARM-like"/>
</dbReference>
<feature type="compositionally biased region" description="Acidic residues" evidence="5">
    <location>
        <begin position="723"/>
        <end position="740"/>
    </location>
</feature>
<feature type="region of interest" description="Disordered" evidence="5">
    <location>
        <begin position="436"/>
        <end position="475"/>
    </location>
</feature>
<proteinExistence type="inferred from homology"/>
<evidence type="ECO:0000256" key="4">
    <source>
        <dbReference type="ARBA" id="ARBA00023242"/>
    </source>
</evidence>
<keyword evidence="4" id="KW-0539">Nucleus</keyword>
<feature type="domain" description="Pre-rRNA-processing protein RIX1 N-terminal" evidence="6">
    <location>
        <begin position="14"/>
        <end position="198"/>
    </location>
</feature>
<reference evidence="7" key="1">
    <citation type="submission" date="2022-07" db="EMBL/GenBank/DDBJ databases">
        <title>Phylogenomic reconstructions and comparative analyses of Kickxellomycotina fungi.</title>
        <authorList>
            <person name="Reynolds N.K."/>
            <person name="Stajich J.E."/>
            <person name="Barry K."/>
            <person name="Grigoriev I.V."/>
            <person name="Crous P."/>
            <person name="Smith M.E."/>
        </authorList>
    </citation>
    <scope>NUCLEOTIDE SEQUENCE</scope>
    <source>
        <strain evidence="7">RSA 861</strain>
    </source>
</reference>
<evidence type="ECO:0000313" key="7">
    <source>
        <dbReference type="EMBL" id="KAJ1922072.1"/>
    </source>
</evidence>
<dbReference type="EMBL" id="JANBPT010000405">
    <property type="protein sequence ID" value="KAJ1922072.1"/>
    <property type="molecule type" value="Genomic_DNA"/>
</dbReference>
<evidence type="ECO:0000256" key="3">
    <source>
        <dbReference type="ARBA" id="ARBA00021502"/>
    </source>
</evidence>
<comment type="subcellular location">
    <subcellularLocation>
        <location evidence="1">Nucleus</location>
    </subcellularLocation>
</comment>
<comment type="caution">
    <text evidence="7">The sequence shown here is derived from an EMBL/GenBank/DDBJ whole genome shotgun (WGS) entry which is preliminary data.</text>
</comment>
<dbReference type="PANTHER" id="PTHR34105">
    <property type="entry name" value="PROLINE-, GLUTAMIC ACID- AND LEUCINE-RICH PROTEIN 1"/>
    <property type="match status" value="1"/>
</dbReference>
<feature type="compositionally biased region" description="Low complexity" evidence="5">
    <location>
        <begin position="465"/>
        <end position="475"/>
    </location>
</feature>
<feature type="compositionally biased region" description="Acidic residues" evidence="5">
    <location>
        <begin position="604"/>
        <end position="619"/>
    </location>
</feature>
<dbReference type="SUPFAM" id="SSF48371">
    <property type="entry name" value="ARM repeat"/>
    <property type="match status" value="1"/>
</dbReference>
<dbReference type="Pfam" id="PF08167">
    <property type="entry name" value="RIX1"/>
    <property type="match status" value="1"/>
</dbReference>
<evidence type="ECO:0000256" key="1">
    <source>
        <dbReference type="ARBA" id="ARBA00004123"/>
    </source>
</evidence>
<dbReference type="PANTHER" id="PTHR34105:SF1">
    <property type="entry name" value="PROLINE-, GLUTAMIC ACID- AND LEUCINE-RICH PROTEIN 1"/>
    <property type="match status" value="1"/>
</dbReference>
<sequence length="740" mass="79007">MSNYCREVDTLELVLQRYLLSEKHGADDLPTAVAILTARASLTAVFTNPNAEAGPTRRWTTALSDLLASKSPEARWVAAVLVRLTLRQVPLGLLIEPVRRWTTHLLALLTPTEWPQTCEVAIAALATIFSQAPAHVELRREVAATDLPRYLTILLTLATERPALRIPTLRTLVRLTPVYPTVVRAVSDRWTQACLTWLLEATLPTSAVRTHAARGLVALCHAGARTNQQTISPADRWRILGWELIGGVHLALDRLMAAVAEPYVARPATRALSLPTLPADYVRAYPRLVDHVRAVVGALSALLAAETAFRVAVPVIPLLQLAARLASAGDGLTLKDQGDRTEFSLFRALAPELNLLAIELTATVVTVLGQYLHLHLRQLGHITVSLLRNAASQPPLRVAVYTLLTLLLQTYGPGLVQTFPRRLYARLIVDVDGSDPGAAHTSSSGPASEVQISYRGSRGKRRRAGPSSALNAPAAPANATRARPCVAAVNVAAALLTTAGGFVPRETRTALERSVLGHLLDDQIRGSDEDRDPHRRPALYRCLLALVMCPVTGSVSVLPHALPLFQAGLLGADRATRDVCREALAACDLLVHPRLPALPRTLANDDEAPCDATEADDGVLLDHRPISRSPSPVPMEADPPASLGGGQSQPVAPITASPSPRVGEPLGEWVALETTAGPAPHPMSADEDDLDATLPTDRASPTSRPGAAPIVASSGATAKEGCSDDDSLPEIVDDSSDDDM</sequence>
<dbReference type="InterPro" id="IPR016024">
    <property type="entry name" value="ARM-type_fold"/>
</dbReference>
<evidence type="ECO:0000313" key="8">
    <source>
        <dbReference type="Proteomes" id="UP001150569"/>
    </source>
</evidence>
<protein>
    <recommendedName>
        <fullName evidence="3">Pre-rRNA-processing protein RIX1</fullName>
    </recommendedName>
</protein>
<dbReference type="GO" id="GO:0005634">
    <property type="term" value="C:nucleus"/>
    <property type="evidence" value="ECO:0007669"/>
    <property type="project" value="UniProtKB-SubCell"/>
</dbReference>
<evidence type="ECO:0000256" key="2">
    <source>
        <dbReference type="ARBA" id="ARBA00010511"/>
    </source>
</evidence>
<dbReference type="GO" id="GO:0006364">
    <property type="term" value="P:rRNA processing"/>
    <property type="evidence" value="ECO:0007669"/>
    <property type="project" value="TreeGrafter"/>
</dbReference>
<name>A0A9W8DWX5_9FUNG</name>
<accession>A0A9W8DWX5</accession>
<feature type="region of interest" description="Disordered" evidence="5">
    <location>
        <begin position="600"/>
        <end position="740"/>
    </location>
</feature>
<dbReference type="Gene3D" id="1.25.10.10">
    <property type="entry name" value="Leucine-rich Repeat Variant"/>
    <property type="match status" value="1"/>
</dbReference>
<comment type="similarity">
    <text evidence="2">Belongs to the RIX1/PELP1 family.</text>
</comment>
<gene>
    <name evidence="7" type="ORF">IWQ60_006634</name>
</gene>